<reference evidence="1 2" key="1">
    <citation type="submission" date="2016-05" db="EMBL/GenBank/DDBJ databases">
        <authorList>
            <person name="Lavstsen T."/>
            <person name="Jespersen J.S."/>
        </authorList>
    </citation>
    <scope>NUCLEOTIDE SEQUENCE [LARGE SCALE GENOMIC DNA]</scope>
    <source>
        <strain evidence="1 2">YLB-01</strain>
    </source>
</reference>
<dbReference type="Proteomes" id="UP000093355">
    <property type="component" value="Unassembled WGS sequence"/>
</dbReference>
<proteinExistence type="predicted"/>
<dbReference type="STRING" id="904291.A7J15_00160"/>
<dbReference type="EMBL" id="LXMD01000012">
    <property type="protein sequence ID" value="OCG75519.1"/>
    <property type="molecule type" value="Genomic_DNA"/>
</dbReference>
<evidence type="ECO:0000313" key="2">
    <source>
        <dbReference type="Proteomes" id="UP000093355"/>
    </source>
</evidence>
<evidence type="ECO:0000313" key="1">
    <source>
        <dbReference type="EMBL" id="OCG75519.1"/>
    </source>
</evidence>
<keyword evidence="2" id="KW-1185">Reference proteome</keyword>
<gene>
    <name evidence="1" type="ORF">A7J15_00160</name>
</gene>
<protein>
    <submittedName>
        <fullName evidence="1">Uncharacterized protein</fullName>
    </submittedName>
</protein>
<dbReference type="AlphaFoldDB" id="A0A1B9NFY6"/>
<sequence>MFLFGDGAGAERRCSVADPQQAYDAFAQFRGELRGDPVMLSIEDPVAEEALAMIVGSGTAVRIRGGQRPRREYRRIEHANWVGSYAMRFFADGYDGLAGGPWYPDAADLDLPPEERGARWAAGIADEPEAVDEVLRIWADNGIVDADHYVFFHTDTLAESREDRAALSVLIETLGLQRLPLPDGAAEGEVWVRTDPRIEAEIESWA</sequence>
<name>A0A1B9NFY6_9MICO</name>
<organism evidence="1 2">
    <name type="scientific">Microbacterium sediminis</name>
    <dbReference type="NCBI Taxonomy" id="904291"/>
    <lineage>
        <taxon>Bacteria</taxon>
        <taxon>Bacillati</taxon>
        <taxon>Actinomycetota</taxon>
        <taxon>Actinomycetes</taxon>
        <taxon>Micrococcales</taxon>
        <taxon>Microbacteriaceae</taxon>
        <taxon>Microbacterium</taxon>
    </lineage>
</organism>
<comment type="caution">
    <text evidence="1">The sequence shown here is derived from an EMBL/GenBank/DDBJ whole genome shotgun (WGS) entry which is preliminary data.</text>
</comment>
<accession>A0A1B9NFY6</accession>